<organism evidence="4">
    <name type="scientific">Thermofilum pendens</name>
    <dbReference type="NCBI Taxonomy" id="2269"/>
    <lineage>
        <taxon>Archaea</taxon>
        <taxon>Thermoproteota</taxon>
        <taxon>Thermoprotei</taxon>
        <taxon>Thermofilales</taxon>
        <taxon>Thermofilaceae</taxon>
        <taxon>Thermofilum</taxon>
    </lineage>
</organism>
<evidence type="ECO:0000256" key="1">
    <source>
        <dbReference type="ARBA" id="ARBA00022741"/>
    </source>
</evidence>
<dbReference type="Gene3D" id="3.40.50.300">
    <property type="entry name" value="P-loop containing nucleotide triphosphate hydrolases"/>
    <property type="match status" value="1"/>
</dbReference>
<keyword evidence="1" id="KW-0547">Nucleotide-binding</keyword>
<feature type="domain" description="KaiC-like" evidence="3">
    <location>
        <begin position="15"/>
        <end position="91"/>
    </location>
</feature>
<evidence type="ECO:0000313" key="4">
    <source>
        <dbReference type="EMBL" id="HHP05904.1"/>
    </source>
</evidence>
<dbReference type="InterPro" id="IPR014774">
    <property type="entry name" value="KaiC-like_dom"/>
</dbReference>
<dbReference type="SUPFAM" id="SSF52540">
    <property type="entry name" value="P-loop containing nucleoside triphosphate hydrolases"/>
    <property type="match status" value="1"/>
</dbReference>
<dbReference type="PANTHER" id="PTHR43637">
    <property type="entry name" value="UPF0273 PROTEIN TM_0370"/>
    <property type="match status" value="1"/>
</dbReference>
<sequence length="309" mass="34996">MEVPGVVARLGFKPYVANLDDLLGGGIPEGSWVSLYGPPGGFKTLHALAWCLAGLANRDRCVYVSTEMDYAQLKRQLDSLGWKLGNVYEKQFTNKIVEDKEYGSYEMVWVDLDSLRFWAFKLNRLVSEEKGSGGRRKLYFWYNDPTLLTHLVMTALGAVGVLERTVSEVSLDEVLYARVKDGLYGEGRSKFKVNKDVRARVVIDSMSMFILGRYATAGKILTDMKVRLAAPNITYMVTSHVSKMTEEELGANIGHIVDGRIRLWQELDEKAGEAGHHGWIVKMRETDHSRRLHSVSLEKRDQSMRIVWS</sequence>
<dbReference type="AlphaFoldDB" id="A0A7J3X9T4"/>
<dbReference type="Pfam" id="PF06745">
    <property type="entry name" value="ATPase"/>
    <property type="match status" value="2"/>
</dbReference>
<dbReference type="PANTHER" id="PTHR43637:SF2">
    <property type="entry name" value="PROTEIN GVPD 1"/>
    <property type="match status" value="1"/>
</dbReference>
<dbReference type="InterPro" id="IPR027417">
    <property type="entry name" value="P-loop_NTPase"/>
</dbReference>
<comment type="caution">
    <text evidence="4">The sequence shown here is derived from an EMBL/GenBank/DDBJ whole genome shotgun (WGS) entry which is preliminary data.</text>
</comment>
<reference evidence="4" key="1">
    <citation type="journal article" date="2020" name="mSystems">
        <title>Genome- and Community-Level Interaction Insights into Carbon Utilization and Element Cycling Functions of Hydrothermarchaeota in Hydrothermal Sediment.</title>
        <authorList>
            <person name="Zhou Z."/>
            <person name="Liu Y."/>
            <person name="Xu W."/>
            <person name="Pan J."/>
            <person name="Luo Z.H."/>
            <person name="Li M."/>
        </authorList>
    </citation>
    <scope>NUCLEOTIDE SEQUENCE [LARGE SCALE GENOMIC DNA]</scope>
    <source>
        <strain evidence="4">SpSt-1125</strain>
    </source>
</reference>
<evidence type="ECO:0000256" key="2">
    <source>
        <dbReference type="ARBA" id="ARBA00022840"/>
    </source>
</evidence>
<keyword evidence="2" id="KW-0067">ATP-binding</keyword>
<gene>
    <name evidence="4" type="ORF">ENM88_09230</name>
</gene>
<dbReference type="GO" id="GO:0005524">
    <property type="term" value="F:ATP binding"/>
    <property type="evidence" value="ECO:0007669"/>
    <property type="project" value="UniProtKB-KW"/>
</dbReference>
<dbReference type="EMBL" id="DRZM01000249">
    <property type="protein sequence ID" value="HHP05904.1"/>
    <property type="molecule type" value="Genomic_DNA"/>
</dbReference>
<name>A0A7J3X9T4_THEPE</name>
<protein>
    <recommendedName>
        <fullName evidence="3">KaiC-like domain-containing protein</fullName>
    </recommendedName>
</protein>
<evidence type="ECO:0000259" key="3">
    <source>
        <dbReference type="Pfam" id="PF06745"/>
    </source>
</evidence>
<proteinExistence type="predicted"/>
<accession>A0A7J3X9T4</accession>
<feature type="domain" description="KaiC-like" evidence="3">
    <location>
        <begin position="199"/>
        <end position="297"/>
    </location>
</feature>